<dbReference type="EMBL" id="MHTV01000045">
    <property type="protein sequence ID" value="OHA65272.1"/>
    <property type="molecule type" value="Genomic_DNA"/>
</dbReference>
<feature type="transmembrane region" description="Helical" evidence="7">
    <location>
        <begin position="252"/>
        <end position="271"/>
    </location>
</feature>
<keyword evidence="4 7" id="KW-0812">Transmembrane</keyword>
<proteinExistence type="predicted"/>
<feature type="transmembrane region" description="Helical" evidence="7">
    <location>
        <begin position="100"/>
        <end position="118"/>
    </location>
</feature>
<evidence type="ECO:0000256" key="5">
    <source>
        <dbReference type="ARBA" id="ARBA00022989"/>
    </source>
</evidence>
<protein>
    <recommendedName>
        <fullName evidence="10">Major facilitator superfamily (MFS) profile domain-containing protein</fullName>
    </recommendedName>
</protein>
<evidence type="ECO:0000256" key="7">
    <source>
        <dbReference type="SAM" id="Phobius"/>
    </source>
</evidence>
<evidence type="ECO:0000313" key="8">
    <source>
        <dbReference type="EMBL" id="OHA65272.1"/>
    </source>
</evidence>
<evidence type="ECO:0000256" key="2">
    <source>
        <dbReference type="ARBA" id="ARBA00022448"/>
    </source>
</evidence>
<evidence type="ECO:0000256" key="1">
    <source>
        <dbReference type="ARBA" id="ARBA00004651"/>
    </source>
</evidence>
<feature type="transmembrane region" description="Helical" evidence="7">
    <location>
        <begin position="138"/>
        <end position="160"/>
    </location>
</feature>
<evidence type="ECO:0000313" key="9">
    <source>
        <dbReference type="Proteomes" id="UP000178092"/>
    </source>
</evidence>
<feature type="transmembrane region" description="Helical" evidence="7">
    <location>
        <begin position="216"/>
        <end position="240"/>
    </location>
</feature>
<dbReference type="InterPro" id="IPR011701">
    <property type="entry name" value="MFS"/>
</dbReference>
<keyword evidence="2" id="KW-0813">Transport</keyword>
<dbReference type="InterPro" id="IPR050171">
    <property type="entry name" value="MFS_Transporters"/>
</dbReference>
<feature type="transmembrane region" description="Helical" evidence="7">
    <location>
        <begin position="50"/>
        <end position="69"/>
    </location>
</feature>
<organism evidence="8 9">
    <name type="scientific">Candidatus Wildermuthbacteria bacterium RIFCSPHIGHO2_02_FULL_45_25</name>
    <dbReference type="NCBI Taxonomy" id="1802450"/>
    <lineage>
        <taxon>Bacteria</taxon>
        <taxon>Candidatus Wildermuthiibacteriota</taxon>
    </lineage>
</organism>
<dbReference type="AlphaFoldDB" id="A0A1G2QZ47"/>
<dbReference type="SUPFAM" id="SSF103473">
    <property type="entry name" value="MFS general substrate transporter"/>
    <property type="match status" value="1"/>
</dbReference>
<keyword evidence="3" id="KW-1003">Cell membrane</keyword>
<dbReference type="Pfam" id="PF07690">
    <property type="entry name" value="MFS_1"/>
    <property type="match status" value="1"/>
</dbReference>
<dbReference type="Gene3D" id="1.20.1250.20">
    <property type="entry name" value="MFS general substrate transporter like domains"/>
    <property type="match status" value="1"/>
</dbReference>
<feature type="transmembrane region" description="Helical" evidence="7">
    <location>
        <begin position="21"/>
        <end position="38"/>
    </location>
</feature>
<accession>A0A1G2QZ47</accession>
<reference evidence="8 9" key="1">
    <citation type="journal article" date="2016" name="Nat. Commun.">
        <title>Thousands of microbial genomes shed light on interconnected biogeochemical processes in an aquifer system.</title>
        <authorList>
            <person name="Anantharaman K."/>
            <person name="Brown C.T."/>
            <person name="Hug L.A."/>
            <person name="Sharon I."/>
            <person name="Castelle C.J."/>
            <person name="Probst A.J."/>
            <person name="Thomas B.C."/>
            <person name="Singh A."/>
            <person name="Wilkins M.J."/>
            <person name="Karaoz U."/>
            <person name="Brodie E.L."/>
            <person name="Williams K.H."/>
            <person name="Hubbard S.S."/>
            <person name="Banfield J.F."/>
        </authorList>
    </citation>
    <scope>NUCLEOTIDE SEQUENCE [LARGE SCALE GENOMIC DNA]</scope>
</reference>
<comment type="caution">
    <text evidence="8">The sequence shown here is derived from an EMBL/GenBank/DDBJ whole genome shotgun (WGS) entry which is preliminary data.</text>
</comment>
<dbReference type="GO" id="GO:0005886">
    <property type="term" value="C:plasma membrane"/>
    <property type="evidence" value="ECO:0007669"/>
    <property type="project" value="UniProtKB-SubCell"/>
</dbReference>
<evidence type="ECO:0000256" key="4">
    <source>
        <dbReference type="ARBA" id="ARBA00022692"/>
    </source>
</evidence>
<evidence type="ECO:0000256" key="6">
    <source>
        <dbReference type="ARBA" id="ARBA00023136"/>
    </source>
</evidence>
<name>A0A1G2QZ47_9BACT</name>
<feature type="transmembrane region" description="Helical" evidence="7">
    <location>
        <begin position="377"/>
        <end position="395"/>
    </location>
</feature>
<comment type="subcellular location">
    <subcellularLocation>
        <location evidence="1">Cell membrane</location>
        <topology evidence="1">Multi-pass membrane protein</topology>
    </subcellularLocation>
</comment>
<evidence type="ECO:0008006" key="10">
    <source>
        <dbReference type="Google" id="ProtNLM"/>
    </source>
</evidence>
<evidence type="ECO:0000256" key="3">
    <source>
        <dbReference type="ARBA" id="ARBA00022475"/>
    </source>
</evidence>
<dbReference type="GO" id="GO:0022857">
    <property type="term" value="F:transmembrane transporter activity"/>
    <property type="evidence" value="ECO:0007669"/>
    <property type="project" value="InterPro"/>
</dbReference>
<keyword evidence="5 7" id="KW-1133">Transmembrane helix</keyword>
<gene>
    <name evidence="8" type="ORF">A3C04_03130</name>
</gene>
<feature type="transmembrane region" description="Helical" evidence="7">
    <location>
        <begin position="76"/>
        <end position="94"/>
    </location>
</feature>
<dbReference type="Proteomes" id="UP000178092">
    <property type="component" value="Unassembled WGS sequence"/>
</dbReference>
<dbReference type="PANTHER" id="PTHR23517">
    <property type="entry name" value="RESISTANCE PROTEIN MDTM, PUTATIVE-RELATED-RELATED"/>
    <property type="match status" value="1"/>
</dbReference>
<feature type="transmembrane region" description="Helical" evidence="7">
    <location>
        <begin position="166"/>
        <end position="186"/>
    </location>
</feature>
<dbReference type="InterPro" id="IPR036259">
    <property type="entry name" value="MFS_trans_sf"/>
</dbReference>
<dbReference type="PANTHER" id="PTHR23517:SF3">
    <property type="entry name" value="INTEGRAL MEMBRANE TRANSPORT PROTEIN"/>
    <property type="match status" value="1"/>
</dbReference>
<sequence>MIQRILPQIDQITRDTSISHFLLMFGYRMFSFYFPLFLIEKGYSVPQIGYVYLFIYLPIALAAPFVGFLNHKINPALLTIIGIAGYACYALSMLFAWDFWIFLLLQVMLGIAAACYFVSSRAMLMGFHLKNPNRSFGWFYSSSLYVDILAPALGALLIWFGNFYLVFLASLIAHVLNVIFVAWRLYAKAKVLKDHTNIRQMAGNFKEMGKGLAHRMMLAALAVSLATLFVTGIYRSFFFVFLREEGWQEQSILLYGTISSIAFALFSLLVIKRLGRESSVQAIREGGGIFSLTTILLGFGVFFAPLLNFVSVLIITLLHGAGGMMVGSGKSGLLSKRFFAYPEEAGALDTIFAPLASAFGSLAAGLMIGVWGFGSVFMGAGMLVGGTVIAAFFLGKRNFG</sequence>
<keyword evidence="6 7" id="KW-0472">Membrane</keyword>
<feature type="transmembrane region" description="Helical" evidence="7">
    <location>
        <begin position="283"/>
        <end position="303"/>
    </location>
</feature>
<feature type="transmembrane region" description="Helical" evidence="7">
    <location>
        <begin position="309"/>
        <end position="329"/>
    </location>
</feature>
<feature type="transmembrane region" description="Helical" evidence="7">
    <location>
        <begin position="350"/>
        <end position="371"/>
    </location>
</feature>